<evidence type="ECO:0000313" key="2">
    <source>
        <dbReference type="EMBL" id="MBP0614944.1"/>
    </source>
</evidence>
<dbReference type="Pfam" id="PF13770">
    <property type="entry name" value="DUF4169"/>
    <property type="match status" value="1"/>
</dbReference>
<gene>
    <name evidence="2" type="ORF">J6595_05050</name>
</gene>
<evidence type="ECO:0000256" key="1">
    <source>
        <dbReference type="SAM" id="MobiDB-lite"/>
    </source>
</evidence>
<proteinExistence type="predicted"/>
<comment type="caution">
    <text evidence="2">The sequence shown here is derived from an EMBL/GenBank/DDBJ whole genome shotgun (WGS) entry which is preliminary data.</text>
</comment>
<organism evidence="2 3">
    <name type="scientific">Jiella mangrovi</name>
    <dbReference type="NCBI Taxonomy" id="2821407"/>
    <lineage>
        <taxon>Bacteria</taxon>
        <taxon>Pseudomonadati</taxon>
        <taxon>Pseudomonadota</taxon>
        <taxon>Alphaproteobacteria</taxon>
        <taxon>Hyphomicrobiales</taxon>
        <taxon>Aurantimonadaceae</taxon>
        <taxon>Jiella</taxon>
    </lineage>
</organism>
<feature type="compositionally biased region" description="Basic and acidic residues" evidence="1">
    <location>
        <begin position="15"/>
        <end position="67"/>
    </location>
</feature>
<dbReference type="Proteomes" id="UP000678276">
    <property type="component" value="Unassembled WGS sequence"/>
</dbReference>
<dbReference type="InterPro" id="IPR025227">
    <property type="entry name" value="DUF4169"/>
</dbReference>
<dbReference type="RefSeq" id="WP_209593338.1">
    <property type="nucleotide sequence ID" value="NZ_JAGJCF010000002.1"/>
</dbReference>
<dbReference type="EMBL" id="JAGJCF010000002">
    <property type="protein sequence ID" value="MBP0614944.1"/>
    <property type="molecule type" value="Genomic_DNA"/>
</dbReference>
<accession>A0ABS4BFW6</accession>
<protein>
    <submittedName>
        <fullName evidence="2">DUF4169 family protein</fullName>
    </submittedName>
</protein>
<keyword evidence="3" id="KW-1185">Reference proteome</keyword>
<sequence>MGDRVNLRQFRKRRLRDDKERSAAENRARSGRDKAEKALERAERKRSETALDGAWIERDDSADPDFR</sequence>
<feature type="region of interest" description="Disordered" evidence="1">
    <location>
        <begin position="1"/>
        <end position="67"/>
    </location>
</feature>
<reference evidence="2 3" key="1">
    <citation type="submission" date="2021-04" db="EMBL/GenBank/DDBJ databases">
        <title>Whole genome sequence of Jiella sp. KSK16Y-1.</title>
        <authorList>
            <person name="Tuo L."/>
        </authorList>
    </citation>
    <scope>NUCLEOTIDE SEQUENCE [LARGE SCALE GENOMIC DNA]</scope>
    <source>
        <strain evidence="2 3">KSK16Y-1</strain>
    </source>
</reference>
<name>A0ABS4BFW6_9HYPH</name>
<evidence type="ECO:0000313" key="3">
    <source>
        <dbReference type="Proteomes" id="UP000678276"/>
    </source>
</evidence>